<feature type="transmembrane region" description="Helical" evidence="6">
    <location>
        <begin position="42"/>
        <end position="68"/>
    </location>
</feature>
<dbReference type="PANTHER" id="PTHR43243">
    <property type="entry name" value="INNER MEMBRANE TRANSPORTER YGJI-RELATED"/>
    <property type="match status" value="1"/>
</dbReference>
<feature type="transmembrane region" description="Helical" evidence="6">
    <location>
        <begin position="426"/>
        <end position="445"/>
    </location>
</feature>
<evidence type="ECO:0000256" key="5">
    <source>
        <dbReference type="ARBA" id="ARBA00023136"/>
    </source>
</evidence>
<evidence type="ECO:0000256" key="6">
    <source>
        <dbReference type="SAM" id="Phobius"/>
    </source>
</evidence>
<dbReference type="Gene3D" id="1.20.1740.10">
    <property type="entry name" value="Amino acid/polyamine transporter I"/>
    <property type="match status" value="1"/>
</dbReference>
<dbReference type="InterPro" id="IPR002293">
    <property type="entry name" value="AA/rel_permease1"/>
</dbReference>
<accession>E1YAA7</accession>
<feature type="transmembrane region" description="Helical" evidence="6">
    <location>
        <begin position="401"/>
        <end position="420"/>
    </location>
</feature>
<feature type="transmembrane region" description="Helical" evidence="6">
    <location>
        <begin position="74"/>
        <end position="95"/>
    </location>
</feature>
<evidence type="ECO:0000256" key="4">
    <source>
        <dbReference type="ARBA" id="ARBA00022989"/>
    </source>
</evidence>
<evidence type="ECO:0000256" key="1">
    <source>
        <dbReference type="ARBA" id="ARBA00004141"/>
    </source>
</evidence>
<feature type="transmembrane region" description="Helical" evidence="6">
    <location>
        <begin position="457"/>
        <end position="475"/>
    </location>
</feature>
<proteinExistence type="predicted"/>
<keyword evidence="2" id="KW-0813">Transport</keyword>
<dbReference type="GO" id="GO:0016020">
    <property type="term" value="C:membrane"/>
    <property type="evidence" value="ECO:0007669"/>
    <property type="project" value="UniProtKB-SubCell"/>
</dbReference>
<sequence length="517" mass="56724">MHQILLAIGYKRIYMFKHSFKRKSLSMLHEEMKSDNRLRRVLGPWSLTSLGIGCIIGAGIFVITGYAAQYKSGPALPISFIVSGMACVFSALCYAEFASMAPVAGSAYTYAYATLGELFAWIIGWDLVLEYTVASASVAHGWSKYFQNFIGMFDIHLPKILSKAPFDFDPVRGNFIPTEGLFDLPALLIVAFLTVVLIIGIRESSRFNNIMVAIKLAVVLLVIVVGAFYIDTKNWHPYAPFGWTGLSLFGKTILGQTGADGAPVGMLAGAAIIFFAYVGFDSVSTHAEEARNPQRDVPIGLIASLTICTILYIAVAMVLTGMVPYNQIDIDAPIAAAFQTVGLRWGQFVISLGAVVGLTSVILVLMLSQPRVLLAMARDGLLPEKFFGAIHPRFRTPWKSTIITGIVVGAMASFIPLGILAELVNIGTLLAFVIVCTAVLVMRYIQPQAKRPFRCPWVPVVPLLGMAFCLILMFSLPPANWLRLGVWMLLGMLIYLFYGRRHSVMSRYHESGKPLKE</sequence>
<protein>
    <submittedName>
        <fullName evidence="7">Uncharacterized amino acid permease yfnA</fullName>
    </submittedName>
</protein>
<keyword evidence="3 6" id="KW-0812">Transmembrane</keyword>
<keyword evidence="4 6" id="KW-1133">Transmembrane helix</keyword>
<organism evidence="7">
    <name type="scientific">uncultured Desulfobacterium sp</name>
    <dbReference type="NCBI Taxonomy" id="201089"/>
    <lineage>
        <taxon>Bacteria</taxon>
        <taxon>Pseudomonadati</taxon>
        <taxon>Thermodesulfobacteriota</taxon>
        <taxon>Desulfobacteria</taxon>
        <taxon>Desulfobacterales</taxon>
        <taxon>Desulfobacteriaceae</taxon>
        <taxon>Desulfobacterium</taxon>
        <taxon>environmental samples</taxon>
    </lineage>
</organism>
<feature type="transmembrane region" description="Helical" evidence="6">
    <location>
        <begin position="261"/>
        <end position="280"/>
    </location>
</feature>
<dbReference type="GO" id="GO:0015171">
    <property type="term" value="F:amino acid transmembrane transporter activity"/>
    <property type="evidence" value="ECO:0007669"/>
    <property type="project" value="TreeGrafter"/>
</dbReference>
<dbReference type="AlphaFoldDB" id="E1YAA7"/>
<reference evidence="7" key="1">
    <citation type="journal article" date="2011" name="Environ. Microbiol.">
        <title>Genomic insights into the metabolic potential of the polycyclic aromatic hydrocarbon degrading sulfate-reducing Deltaproteobacterium N47.</title>
        <authorList>
            <person name="Bergmann F."/>
            <person name="Selesi D."/>
            <person name="Weinmaier T."/>
            <person name="Tischler P."/>
            <person name="Rattei T."/>
            <person name="Meckenstock R.U."/>
        </authorList>
    </citation>
    <scope>NUCLEOTIDE SEQUENCE</scope>
</reference>
<evidence type="ECO:0000313" key="7">
    <source>
        <dbReference type="EMBL" id="CBX27501.1"/>
    </source>
</evidence>
<keyword evidence="5 6" id="KW-0472">Membrane</keyword>
<comment type="subcellular location">
    <subcellularLocation>
        <location evidence="1">Membrane</location>
        <topology evidence="1">Multi-pass membrane protein</topology>
    </subcellularLocation>
</comment>
<gene>
    <name evidence="7" type="ORF">N47_H23230</name>
</gene>
<dbReference type="PIRSF" id="PIRSF006060">
    <property type="entry name" value="AA_transporter"/>
    <property type="match status" value="1"/>
</dbReference>
<feature type="transmembrane region" description="Helical" evidence="6">
    <location>
        <begin position="301"/>
        <end position="325"/>
    </location>
</feature>
<dbReference type="Pfam" id="PF13520">
    <property type="entry name" value="AA_permease_2"/>
    <property type="match status" value="1"/>
</dbReference>
<evidence type="ECO:0000256" key="2">
    <source>
        <dbReference type="ARBA" id="ARBA00022448"/>
    </source>
</evidence>
<feature type="transmembrane region" description="Helical" evidence="6">
    <location>
        <begin position="345"/>
        <end position="368"/>
    </location>
</feature>
<evidence type="ECO:0000256" key="3">
    <source>
        <dbReference type="ARBA" id="ARBA00022692"/>
    </source>
</evidence>
<name>E1YAA7_9BACT</name>
<dbReference type="EMBL" id="FR695866">
    <property type="protein sequence ID" value="CBX27501.1"/>
    <property type="molecule type" value="Genomic_DNA"/>
</dbReference>
<feature type="transmembrane region" description="Helical" evidence="6">
    <location>
        <begin position="180"/>
        <end position="200"/>
    </location>
</feature>
<feature type="transmembrane region" description="Helical" evidence="6">
    <location>
        <begin position="481"/>
        <end position="498"/>
    </location>
</feature>
<feature type="transmembrane region" description="Helical" evidence="6">
    <location>
        <begin position="212"/>
        <end position="230"/>
    </location>
</feature>
<dbReference type="PANTHER" id="PTHR43243:SF4">
    <property type="entry name" value="CATIONIC AMINO ACID TRANSPORTER 4"/>
    <property type="match status" value="1"/>
</dbReference>
<feature type="transmembrane region" description="Helical" evidence="6">
    <location>
        <begin position="107"/>
        <end position="125"/>
    </location>
</feature>